<evidence type="ECO:0000256" key="6">
    <source>
        <dbReference type="PROSITE-ProRule" id="PRU01240"/>
    </source>
</evidence>
<evidence type="ECO:0000256" key="4">
    <source>
        <dbReference type="ARBA" id="ARBA00022825"/>
    </source>
</evidence>
<dbReference type="Pfam" id="PF13360">
    <property type="entry name" value="PQQ_2"/>
    <property type="match status" value="1"/>
</dbReference>
<comment type="caution">
    <text evidence="10">The sequence shown here is derived from an EMBL/GenBank/DDBJ whole genome shotgun (WGS) entry which is preliminary data.</text>
</comment>
<dbReference type="InterPro" id="IPR050131">
    <property type="entry name" value="Peptidase_S8_subtilisin-like"/>
</dbReference>
<dbReference type="GO" id="GO:0004252">
    <property type="term" value="F:serine-type endopeptidase activity"/>
    <property type="evidence" value="ECO:0007669"/>
    <property type="project" value="UniProtKB-UniRule"/>
</dbReference>
<evidence type="ECO:0000259" key="8">
    <source>
        <dbReference type="Pfam" id="PF00082"/>
    </source>
</evidence>
<dbReference type="PROSITE" id="PS00136">
    <property type="entry name" value="SUBTILASE_ASP"/>
    <property type="match status" value="1"/>
</dbReference>
<dbReference type="InterPro" id="IPR000209">
    <property type="entry name" value="Peptidase_S8/S53_dom"/>
</dbReference>
<dbReference type="Gene3D" id="2.60.40.10">
    <property type="entry name" value="Immunoglobulins"/>
    <property type="match status" value="1"/>
</dbReference>
<proteinExistence type="inferred from homology"/>
<dbReference type="SUPFAM" id="SSF50998">
    <property type="entry name" value="Quinoprotein alcohol dehydrogenase-like"/>
    <property type="match status" value="1"/>
</dbReference>
<dbReference type="RefSeq" id="WP_129079253.1">
    <property type="nucleotide sequence ID" value="NZ_QOUX01000046.1"/>
</dbReference>
<dbReference type="PRINTS" id="PR00723">
    <property type="entry name" value="SUBTILISIN"/>
</dbReference>
<dbReference type="Gene3D" id="2.40.128.630">
    <property type="match status" value="1"/>
</dbReference>
<dbReference type="SMART" id="SM00564">
    <property type="entry name" value="PQQ"/>
    <property type="match status" value="7"/>
</dbReference>
<name>A0A4Q0VP44_9BACI</name>
<evidence type="ECO:0000256" key="1">
    <source>
        <dbReference type="ARBA" id="ARBA00011073"/>
    </source>
</evidence>
<dbReference type="PROSITE" id="PS00138">
    <property type="entry name" value="SUBTILASE_SER"/>
    <property type="match status" value="1"/>
</dbReference>
<dbReference type="InterPro" id="IPR018391">
    <property type="entry name" value="PQQ_b-propeller_rpt"/>
</dbReference>
<keyword evidence="3 6" id="KW-0378">Hydrolase</keyword>
<dbReference type="Proteomes" id="UP000290649">
    <property type="component" value="Unassembled WGS sequence"/>
</dbReference>
<evidence type="ECO:0000256" key="5">
    <source>
        <dbReference type="PIRSR" id="PIRSR615500-1"/>
    </source>
</evidence>
<dbReference type="InterPro" id="IPR015943">
    <property type="entry name" value="WD40/YVTN_repeat-like_dom_sf"/>
</dbReference>
<keyword evidence="2 6" id="KW-0645">Protease</keyword>
<dbReference type="SUPFAM" id="SSF49452">
    <property type="entry name" value="Starch-binding domain-like"/>
    <property type="match status" value="5"/>
</dbReference>
<dbReference type="PANTHER" id="PTHR43806:SF67">
    <property type="entry name" value="EGF-LIKE DOMAIN-CONTAINING PROTEIN"/>
    <property type="match status" value="1"/>
</dbReference>
<organism evidence="10 11">
    <name type="scientific">Anaerobacillus alkaliphilus</name>
    <dbReference type="NCBI Taxonomy" id="1548597"/>
    <lineage>
        <taxon>Bacteria</taxon>
        <taxon>Bacillati</taxon>
        <taxon>Bacillota</taxon>
        <taxon>Bacilli</taxon>
        <taxon>Bacillales</taxon>
        <taxon>Bacillaceae</taxon>
        <taxon>Anaerobacillus</taxon>
    </lineage>
</organism>
<dbReference type="InterPro" id="IPR013784">
    <property type="entry name" value="Carb-bd-like_fold"/>
</dbReference>
<dbReference type="InterPro" id="IPR036852">
    <property type="entry name" value="Peptidase_S8/S53_dom_sf"/>
</dbReference>
<accession>A0A4Q0VP44</accession>
<dbReference type="PANTHER" id="PTHR43806">
    <property type="entry name" value="PEPTIDASE S8"/>
    <property type="match status" value="1"/>
</dbReference>
<dbReference type="Pfam" id="PF13620">
    <property type="entry name" value="CarboxypepD_reg"/>
    <property type="match status" value="6"/>
</dbReference>
<dbReference type="InterPro" id="IPR008969">
    <property type="entry name" value="CarboxyPept-like_regulatory"/>
</dbReference>
<reference evidence="10 11" key="1">
    <citation type="journal article" date="2019" name="Int. J. Syst. Evol. Microbiol.">
        <title>Anaerobacillus alkaliphilus sp. nov., a novel alkaliphilic and moderately halophilic bacterium.</title>
        <authorList>
            <person name="Borsodi A.K."/>
            <person name="Aszalos J.M."/>
            <person name="Bihari P."/>
            <person name="Nagy I."/>
            <person name="Schumann P."/>
            <person name="Sproer C."/>
            <person name="Kovacs A.L."/>
            <person name="Boka K."/>
            <person name="Dobosy P."/>
            <person name="Ovari M."/>
            <person name="Szili-Kovacs T."/>
            <person name="Toth E."/>
        </authorList>
    </citation>
    <scope>NUCLEOTIDE SEQUENCE [LARGE SCALE GENOMIC DNA]</scope>
    <source>
        <strain evidence="10 11">B16-10</strain>
    </source>
</reference>
<dbReference type="SUPFAM" id="SSF49478">
    <property type="entry name" value="Cna protein B-type domain"/>
    <property type="match status" value="2"/>
</dbReference>
<dbReference type="Gene3D" id="2.60.40.1120">
    <property type="entry name" value="Carboxypeptidase-like, regulatory domain"/>
    <property type="match status" value="11"/>
</dbReference>
<dbReference type="SUPFAM" id="SSF49464">
    <property type="entry name" value="Carboxypeptidase regulatory domain-like"/>
    <property type="match status" value="4"/>
</dbReference>
<evidence type="ECO:0000256" key="3">
    <source>
        <dbReference type="ARBA" id="ARBA00022801"/>
    </source>
</evidence>
<dbReference type="InterPro" id="IPR022398">
    <property type="entry name" value="Peptidase_S8_His-AS"/>
</dbReference>
<dbReference type="InterPro" id="IPR011047">
    <property type="entry name" value="Quinoprotein_ADH-like_sf"/>
</dbReference>
<feature type="active site" description="Charge relay system" evidence="5 6">
    <location>
        <position position="475"/>
    </location>
</feature>
<dbReference type="Pfam" id="PF00082">
    <property type="entry name" value="Peptidase_S8"/>
    <property type="match status" value="1"/>
</dbReference>
<evidence type="ECO:0000313" key="10">
    <source>
        <dbReference type="EMBL" id="RXI97889.1"/>
    </source>
</evidence>
<dbReference type="GO" id="GO:0006508">
    <property type="term" value="P:proteolysis"/>
    <property type="evidence" value="ECO:0007669"/>
    <property type="project" value="UniProtKB-KW"/>
</dbReference>
<dbReference type="InterPro" id="IPR029062">
    <property type="entry name" value="Class_I_gatase-like"/>
</dbReference>
<feature type="domain" description="Pyrrolo-quinoline quinone repeat" evidence="9">
    <location>
        <begin position="847"/>
        <end position="1054"/>
    </location>
</feature>
<dbReference type="InterPro" id="IPR002372">
    <property type="entry name" value="PQQ_rpt_dom"/>
</dbReference>
<keyword evidence="11" id="KW-1185">Reference proteome</keyword>
<evidence type="ECO:0000259" key="9">
    <source>
        <dbReference type="Pfam" id="PF13360"/>
    </source>
</evidence>
<dbReference type="Gene3D" id="3.40.50.200">
    <property type="entry name" value="Peptidase S8/S53 domain"/>
    <property type="match status" value="1"/>
</dbReference>
<dbReference type="InterPro" id="IPR023827">
    <property type="entry name" value="Peptidase_S8_Asp-AS"/>
</dbReference>
<gene>
    <name evidence="10" type="ORF">DS745_16165</name>
</gene>
<dbReference type="PROSITE" id="PS00137">
    <property type="entry name" value="SUBTILASE_HIS"/>
    <property type="match status" value="1"/>
</dbReference>
<dbReference type="EMBL" id="QOUX01000046">
    <property type="protein sequence ID" value="RXI97889.1"/>
    <property type="molecule type" value="Genomic_DNA"/>
</dbReference>
<dbReference type="GO" id="GO:0030246">
    <property type="term" value="F:carbohydrate binding"/>
    <property type="evidence" value="ECO:0007669"/>
    <property type="project" value="InterPro"/>
</dbReference>
<sequence length="3042" mass="331948">MGQRRWKKQRKWFSLFFIFLLLVSSFLPQISYANELMETGELLTNELDIEREREKEFAAPFEDTEATDELASLLSGLGWEAPTLGSDMDLELEKETVEPAVLEELQKTETVDVIIRLNQKEDLEQLHKEVSKKSKREDRIKTVKGKLQQRAAASQKALSEALSALEEKGKVKQKESLWVINAITATVDQEALELLQQHEDVERITLDQVIELPEIKIEESKPRLPEWGLEKIYATKVWGDYGLKGKGIVVGIMDTGVDGSHEALMHNYRGRDGKHQYSWIDLSGNNYATPGDGHGHGTHVAGTAVGGGKGEPIGVAPEAEWIAAKIFSDGGSTTLSAIHRAFEWFIAPGGDPSKAPHVVNNSWGNANTYNLEFYEDVQAWVSAGIFPLFSAGNEGPGSQTIGSPGSFPDSFAIGATDKNDQVASFSSRGPVFWADESGNQQRLIKPDVSAPGHQIYSAWPSVRGQGKYHTISGTSMAAPHVSGAIALIYQANPNLTIDEVKTLLKETARTESFMGNVPNDVYGHGIINVYQAVTQAAYAGRVSGTIRTSDGAEVQAKVSVPSQNMQVSTSNGEFQLSIREGKHTVKLEAFGYKTLEAEVTVTKGQTTEVSLLLQASSRYSVTGKVVEEGTDHGVAFAYIRVKGTPLTSVRTNELGEFAIQAVPAGTYEMVVSGEGIKGRTETINVNENKEVELAIQKDETNTERDWATANNNNSRNAVSSNAIDVESLTSNWQYSSSAKGQILFSTPSVAENVIVFTTDRGWITALNRTTGVERWSVRLGATNRSTPTIANGVVYLSGGQDGNIYALDLQSGRVRWTKGIGQPAIYESPIYKDGVLFVGSGLVDNPSVFALNAENGDTIWSKSLGGSSFFGATLGEDLLYIGSYDNRKLHALELSTGSERWSITVPQEGFASRPVFHEGNIYVVSANFNNQAGTLHAINGNNGELIWRVAGVGDTQAGSPVVFEDIVIVNSAAQPILRGFNKATGEVVWTNRSVGTAVHNGSVTANGILFYANTSGSFYAIDVYSGNILKEFSLPDYSTSGIPVVPGNVLVAHRSGIVSYQSPGVVEGRVIDSNGKPLEVSVSVMETGERVMSNSTGDYSLPHEPGKYSVKVSHYGKKQVIEEVTFVSGYKERRNYQLEEAEEGSLQLSIKDARTKEPLFGVEVLVKETPLNGATNDNGELQFGAVYEGTYEIEIALNGYEVTKRTVTIEAGKTAVLSMELSPFDIAVLNDWNSEVTSLLNMNGFLAEERGWDIIEDIFRYDIVYLNGAYGSGGWKPDRALFNTLIEKAKEHDVSLIFADAWGANYGSIRQLTEFKQDPKEIAHHYGLTGQVRLQVDQAHPIFEGFEVGDRVTLYTRTGDFAWFNQYSGRSIATIGSTTQGMVGTGVAYKAVSENSAHLLLGSHAAAPWISPLQGWLSDMQTILFNGIDYLQEASFGEVVGTIVDDEGNPVEAEIAIVETNNTTKASVIDGRSSFQFFHDEGTYTLEVRASGFTTQTEEVTIQHGSPIEVQIVMGSSNGDRVAGIVTDGLTQQPAQAAIVTMEKDGEVLAELTTAANGRFEFTGLEYGTYTLKVKKDGYIQLIQQVQVGRMQEELQLEIFPTPKVAVFGEYNSNGRNFQAAMQEVGVEATSLTLTNVVDEVGNFDVLFINDVPTSSFTKVLFDNLLAAADAAQTSIIFGDTYYTGSGINHLVRHRQDPRVRNTILETTKAAGYIVLEEHPIFRGFNEGDFVELLLPTASRVGYFSEYSGYSLATITHEGNEHSLGLGVAYKPRTSNSLELLMSGHGFGLGHHNEHYTVQGKQVLTNAIVWAAYTSFHTISGQVTDESGNPLLAEISVVGEPFSTTTDPETGEFTIAIKDGNYQILIDSFGYQSRQIQVQVDANMEPLNIELEVDTTVGSIRGLVENEKDGTAIGNVSVEVIGVPRTSTTSAQGSFSIERLMPGNYQLLLTREGFVNKKVEIEVGTNEEVAISLTMKPSPTIGVIVDSTASGTVKMKDYLEDRGYRVIDMSYTDLELLQEVDLVIANSDYDNNRIPTRNVFHAFQQALDTTETSVIWTGQHGGRGSIRYLYEYENNPSIEIRGSKAGMQGTVNVEHPILEGIPSAYSLLASSNYYYAFDGYDGTTISDVTHPTDGRIGSAIAYRGRTLHSLEVLLANFTFSNSFHPGNPSFFDKERETIFNNAITWALDNEEPLVGELYGQVENNQGIAVKATITVNETGKQIETDHLGAFRLGLPEGTYTLGINVFGHHPESFTVTMTNGEKQEETFIVTADRAGVITGTVLHAQNEAPIAGAVVAIMGTPITAVTDENGVYQVVVPVGEYDVRASASGYTSTIHRNVSVIENEEVNVNFLLEESEKVAVVATSTNGNRLMTFLTSRGYEAELHVNSNLDNLRETMAEYAVILFNEKHSSMTKDAFEQFLQLAQENGVSIIFGSQFNGGTIRDLSDFTGNPQNVSWSYVPGHVNVKVVHSHPIFAGFTSNEIPLLNNGTSNQQYAVYSSYSGTTIGSLSHNDQGILGDGIGYEFKSANSVHILLSGLQVGTYGHPESRWTDEAKQLYTNAIDWAISASLGEITGVVTTEDGKSISNATVFIPSLGLETKTNVAGQYRLGVGTGMYELKVVARGYEEQTQTVNVSQLGETVEANFELTKVNGVMISGTIKKKSEVGIAGAIVTLRDVGTNTILDEIVTNDVGYYEFADLLDGEYEVSVEVDGYLPTSERVLIEGEDIILNLSLQSIQVAVIGDWNDKLSTFLNEQELFAEARDWDLVEEVEKYQLIVINTNKGTKEQLKALINAADEHQVSLVFVGTWGVEEGSISLLEKTVGYPTLDQQGYNEGEVMLPITDHPIFEGLGNGFGNIVIHASKSPYSTFKDYPGKVVGNILVGGVDKGASIAYAFMGERHMHLLLSSFAVTNIIGPNYGWTEDGKQLFVQALRFAMEAERPEEPMEPELPSIPQWNEKQIRTSESLVEVTGHGEVGSIIHIYEMKGNKKELLLSTVVNEDGTFSIQLEFIKNGNYFLYAQAENETGLSEWSESLQIVKTGKPK</sequence>
<evidence type="ECO:0000313" key="11">
    <source>
        <dbReference type="Proteomes" id="UP000290649"/>
    </source>
</evidence>
<dbReference type="SUPFAM" id="SSF52317">
    <property type="entry name" value="Class I glutamine amidotransferase-like"/>
    <property type="match status" value="1"/>
</dbReference>
<dbReference type="InterPro" id="IPR023828">
    <property type="entry name" value="Peptidase_S8_Ser-AS"/>
</dbReference>
<dbReference type="OrthoDB" id="1860at2"/>
<keyword evidence="4 6" id="KW-0720">Serine protease</keyword>
<comment type="similarity">
    <text evidence="1 6 7">Belongs to the peptidase S8 family.</text>
</comment>
<protein>
    <submittedName>
        <fullName evidence="10">PEGA domain-containing protein</fullName>
    </submittedName>
</protein>
<dbReference type="SUPFAM" id="SSF52743">
    <property type="entry name" value="Subtilisin-like"/>
    <property type="match status" value="1"/>
</dbReference>
<evidence type="ECO:0000256" key="2">
    <source>
        <dbReference type="ARBA" id="ARBA00022670"/>
    </source>
</evidence>
<evidence type="ECO:0000256" key="7">
    <source>
        <dbReference type="RuleBase" id="RU003355"/>
    </source>
</evidence>
<dbReference type="InterPro" id="IPR013783">
    <property type="entry name" value="Ig-like_fold"/>
</dbReference>
<dbReference type="InterPro" id="IPR015500">
    <property type="entry name" value="Peptidase_S8_subtilisin-rel"/>
</dbReference>
<dbReference type="Gene3D" id="2.130.10.10">
    <property type="entry name" value="YVTN repeat-like/Quinoprotein amine dehydrogenase"/>
    <property type="match status" value="1"/>
</dbReference>
<dbReference type="Pfam" id="PF13715">
    <property type="entry name" value="CarbopepD_reg_2"/>
    <property type="match status" value="4"/>
</dbReference>
<dbReference type="PROSITE" id="PS51892">
    <property type="entry name" value="SUBTILASE"/>
    <property type="match status" value="1"/>
</dbReference>
<feature type="domain" description="Peptidase S8/S53" evidence="8">
    <location>
        <begin position="245"/>
        <end position="525"/>
    </location>
</feature>
<feature type="active site" description="Charge relay system" evidence="5 6">
    <location>
        <position position="296"/>
    </location>
</feature>
<feature type="active site" description="Charge relay system" evidence="5 6">
    <location>
        <position position="254"/>
    </location>
</feature>